<dbReference type="AlphaFoldDB" id="A0A9N7W039"/>
<protein>
    <submittedName>
        <fullName evidence="1">Uncharacterized protein</fullName>
    </submittedName>
</protein>
<evidence type="ECO:0000313" key="2">
    <source>
        <dbReference type="Proteomes" id="UP001153269"/>
    </source>
</evidence>
<sequence length="117" mass="12845">MLIFGRDLRMIHKSVSFTAFRFDEAVIDAASRLLVEPRVLRGKWMNGGFMEMRRGSQKADAYSVEWAVDSSDRGRPAQVDNLELPPTSKHFLAAVLGMGVGSLVVVAAASACEGWDD</sequence>
<proteinExistence type="predicted"/>
<dbReference type="EMBL" id="CADEAL010004344">
    <property type="protein sequence ID" value="CAB1457480.1"/>
    <property type="molecule type" value="Genomic_DNA"/>
</dbReference>
<keyword evidence="2" id="KW-1185">Reference proteome</keyword>
<accession>A0A9N7W039</accession>
<gene>
    <name evidence="1" type="ORF">PLEPLA_LOCUS45304</name>
</gene>
<name>A0A9N7W039_PLEPL</name>
<dbReference type="Proteomes" id="UP001153269">
    <property type="component" value="Unassembled WGS sequence"/>
</dbReference>
<organism evidence="1 2">
    <name type="scientific">Pleuronectes platessa</name>
    <name type="common">European plaice</name>
    <dbReference type="NCBI Taxonomy" id="8262"/>
    <lineage>
        <taxon>Eukaryota</taxon>
        <taxon>Metazoa</taxon>
        <taxon>Chordata</taxon>
        <taxon>Craniata</taxon>
        <taxon>Vertebrata</taxon>
        <taxon>Euteleostomi</taxon>
        <taxon>Actinopterygii</taxon>
        <taxon>Neopterygii</taxon>
        <taxon>Teleostei</taxon>
        <taxon>Neoteleostei</taxon>
        <taxon>Acanthomorphata</taxon>
        <taxon>Carangaria</taxon>
        <taxon>Pleuronectiformes</taxon>
        <taxon>Pleuronectoidei</taxon>
        <taxon>Pleuronectidae</taxon>
        <taxon>Pleuronectes</taxon>
    </lineage>
</organism>
<reference evidence="1" key="1">
    <citation type="submission" date="2020-03" db="EMBL/GenBank/DDBJ databases">
        <authorList>
            <person name="Weist P."/>
        </authorList>
    </citation>
    <scope>NUCLEOTIDE SEQUENCE</scope>
</reference>
<comment type="caution">
    <text evidence="1">The sequence shown here is derived from an EMBL/GenBank/DDBJ whole genome shotgun (WGS) entry which is preliminary data.</text>
</comment>
<evidence type="ECO:0000313" key="1">
    <source>
        <dbReference type="EMBL" id="CAB1457480.1"/>
    </source>
</evidence>